<dbReference type="EMBL" id="AP022564">
    <property type="protein sequence ID" value="BBX24057.1"/>
    <property type="molecule type" value="Genomic_DNA"/>
</dbReference>
<dbReference type="InterPro" id="IPR029021">
    <property type="entry name" value="Prot-tyrosine_phosphatase-like"/>
</dbReference>
<evidence type="ECO:0000313" key="2">
    <source>
        <dbReference type="Proteomes" id="UP000467636"/>
    </source>
</evidence>
<accession>A0AAD1MGV9</accession>
<dbReference type="Proteomes" id="UP000467636">
    <property type="component" value="Chromosome"/>
</dbReference>
<dbReference type="AlphaFoldDB" id="A0AAD1MGV9"/>
<protein>
    <submittedName>
        <fullName evidence="1">Uncharacterized protein</fullName>
    </submittedName>
</protein>
<reference evidence="1 2" key="1">
    <citation type="journal article" date="2019" name="Emerg. Microbes Infect.">
        <title>Comprehensive subspecies identification of 175 nontuberculous mycobacteria species based on 7547 genomic profiles.</title>
        <authorList>
            <person name="Matsumoto Y."/>
            <person name="Kinjo T."/>
            <person name="Motooka D."/>
            <person name="Nabeya D."/>
            <person name="Jung N."/>
            <person name="Uechi K."/>
            <person name="Horii T."/>
            <person name="Iida T."/>
            <person name="Fujita J."/>
            <person name="Nakamura S."/>
        </authorList>
    </citation>
    <scope>NUCLEOTIDE SEQUENCE [LARGE SCALE GENOMIC DNA]</scope>
    <source>
        <strain evidence="1 2">JCM 12143</strain>
    </source>
</reference>
<keyword evidence="2" id="KW-1185">Reference proteome</keyword>
<evidence type="ECO:0000313" key="1">
    <source>
        <dbReference type="EMBL" id="BBX24057.1"/>
    </source>
</evidence>
<organism evidence="1 2">
    <name type="scientific">Mycolicibacter terrae</name>
    <dbReference type="NCBI Taxonomy" id="1788"/>
    <lineage>
        <taxon>Bacteria</taxon>
        <taxon>Bacillati</taxon>
        <taxon>Actinomycetota</taxon>
        <taxon>Actinomycetes</taxon>
        <taxon>Mycobacteriales</taxon>
        <taxon>Mycobacteriaceae</taxon>
        <taxon>Mycolicibacter</taxon>
    </lineage>
</organism>
<dbReference type="SUPFAM" id="SSF52799">
    <property type="entry name" value="(Phosphotyrosine protein) phosphatases II"/>
    <property type="match status" value="1"/>
</dbReference>
<dbReference type="Gene3D" id="3.90.190.10">
    <property type="entry name" value="Protein tyrosine phosphatase superfamily"/>
    <property type="match status" value="1"/>
</dbReference>
<proteinExistence type="predicted"/>
<sequence>MFWTERVAVGLSAVFLHCVQAASRTPTLGALYGARRQGTGIDDALADVGAVLPDSSADDAFRESLRRLVPGER</sequence>
<name>A0AAD1MGV9_9MYCO</name>
<gene>
    <name evidence="1" type="ORF">MTER_34680</name>
</gene>